<name>C7QDR7_CATAD</name>
<dbReference type="SMART" id="SM00862">
    <property type="entry name" value="Trans_reg_C"/>
    <property type="match status" value="1"/>
</dbReference>
<dbReference type="InterPro" id="IPR011990">
    <property type="entry name" value="TPR-like_helical_dom_sf"/>
</dbReference>
<dbReference type="PROSITE" id="PS51755">
    <property type="entry name" value="OMPR_PHOB"/>
    <property type="match status" value="1"/>
</dbReference>
<sequence>MVVRASDTDPIAIPAALQRGVLAILLSRANLVVSRDELAETLWDGQNPGTARTTLAAYVSRLRRVLGPDAGRRIGTRPPGYVIEIDAEEYDCARAGDLHARARAAAERGDWAAVQGLAADGLRLWRGTPYQDVPVPRLHREDAAALDAVRVQLTELTVEADLRLGRGDSAISTLMRLTEQEPLRESFSEKLMMALAAQGRRAEALAVFHRARKVLRENLGIDPGPDLARAHHDVLAASGGDRPASAAASAAAASATGSAAASPERIRVRGPRQLPPAARHFTGREAELAAMDEAAASGEVLVVSGLAGVGKTALTTHWAHQAAPRYPDGQVFVGLHGFDPHSVPMTAHTACSILLESLGLATSEIPADPDARTALYRTVVAGRRLLLVLDDAWDAAQIRPLIPGTAGSQVVVTSRNRLAGLVAADGARPILLAPLDNGRSMELLARRSGIRPRPDEPADTAAAEALAAACAGLPLALTIAAARLQLDPDLSWSALTERLHDRRGALSTLDVGEASGSLRAVFSMSYQRLSRSAAALFRLLGIHPGPDIAMAAAVSLAGSADTSSTEQALEELLSASLLHRHAGRFRFHDLVRAYAAETALEDSPEVRTAARVRIHDHCLRSAIEADRMLRPTREPLSLPAPVPDVRPESFADVAAATAWFQEERQVLAAVVALASREQDDEYAHRLPWAISTYLNRRGEWPALAELHLLGAEAADRTGDPRARARTHTDASSFLLQILSFDEARRHLELSMALWQELGDLRGAWLSEHNMGHLCHKEGRHAEAAEHARRALEHARARGWAPDVALALSTAAWSLTHCDDHAGALLLAAEAIELDRCAGDRNGEAHAYDTVGLASFRLGRYPEALAAYHKALRLFEDLGDIRFRGRVLMRIGQVRRESGETAAAHSAWSQALKLFEQVGAPESDELREMLDGLDGSDS</sequence>
<dbReference type="GO" id="GO:0043531">
    <property type="term" value="F:ADP binding"/>
    <property type="evidence" value="ECO:0007669"/>
    <property type="project" value="InterPro"/>
</dbReference>
<dbReference type="GO" id="GO:0003677">
    <property type="term" value="F:DNA binding"/>
    <property type="evidence" value="ECO:0007669"/>
    <property type="project" value="UniProtKB-UniRule"/>
</dbReference>
<evidence type="ECO:0000256" key="6">
    <source>
        <dbReference type="PROSITE-ProRule" id="PRU01091"/>
    </source>
</evidence>
<dbReference type="AlphaFoldDB" id="C7QDR7"/>
<dbReference type="InterPro" id="IPR001867">
    <property type="entry name" value="OmpR/PhoB-type_DNA-bd"/>
</dbReference>
<dbReference type="HOGENOM" id="CLU_004665_2_0_11"/>
<gene>
    <name evidence="9" type="ordered locus">Caci_5833</name>
</gene>
<dbReference type="SMART" id="SM00028">
    <property type="entry name" value="TPR"/>
    <property type="match status" value="3"/>
</dbReference>
<dbReference type="STRING" id="479433.Caci_5833"/>
<evidence type="ECO:0000256" key="7">
    <source>
        <dbReference type="SAM" id="MobiDB-lite"/>
    </source>
</evidence>
<evidence type="ECO:0000313" key="9">
    <source>
        <dbReference type="EMBL" id="ACU74691.1"/>
    </source>
</evidence>
<evidence type="ECO:0000313" key="10">
    <source>
        <dbReference type="Proteomes" id="UP000000851"/>
    </source>
</evidence>
<keyword evidence="10" id="KW-1185">Reference proteome</keyword>
<dbReference type="InterPro" id="IPR051677">
    <property type="entry name" value="AfsR-DnrI-RedD_regulator"/>
</dbReference>
<dbReference type="EMBL" id="CP001700">
    <property type="protein sequence ID" value="ACU74691.1"/>
    <property type="molecule type" value="Genomic_DNA"/>
</dbReference>
<dbReference type="eggNOG" id="COG3629">
    <property type="taxonomic scope" value="Bacteria"/>
</dbReference>
<proteinExistence type="inferred from homology"/>
<evidence type="ECO:0000256" key="4">
    <source>
        <dbReference type="ARBA" id="ARBA00023163"/>
    </source>
</evidence>
<dbReference type="PROSITE" id="PS50005">
    <property type="entry name" value="TPR"/>
    <property type="match status" value="1"/>
</dbReference>
<feature type="region of interest" description="Disordered" evidence="7">
    <location>
        <begin position="256"/>
        <end position="277"/>
    </location>
</feature>
<dbReference type="Gene3D" id="1.25.40.10">
    <property type="entry name" value="Tetratricopeptide repeat domain"/>
    <property type="match status" value="2"/>
</dbReference>
<dbReference type="KEGG" id="cai:Caci_5833"/>
<dbReference type="SUPFAM" id="SSF52540">
    <property type="entry name" value="P-loop containing nucleoside triphosphate hydrolases"/>
    <property type="match status" value="1"/>
</dbReference>
<feature type="DNA-binding region" description="OmpR/PhoB-type" evidence="6">
    <location>
        <begin position="1"/>
        <end position="85"/>
    </location>
</feature>
<feature type="repeat" description="TPR" evidence="5">
    <location>
        <begin position="844"/>
        <end position="877"/>
    </location>
</feature>
<dbReference type="InterPro" id="IPR016032">
    <property type="entry name" value="Sig_transdc_resp-reg_C-effctor"/>
</dbReference>
<keyword evidence="5" id="KW-0802">TPR repeat</keyword>
<dbReference type="InterPro" id="IPR005158">
    <property type="entry name" value="BTAD"/>
</dbReference>
<dbReference type="Proteomes" id="UP000000851">
    <property type="component" value="Chromosome"/>
</dbReference>
<feature type="domain" description="OmpR/PhoB-type" evidence="8">
    <location>
        <begin position="1"/>
        <end position="85"/>
    </location>
</feature>
<dbReference type="InterPro" id="IPR027417">
    <property type="entry name" value="P-loop_NTPase"/>
</dbReference>
<dbReference type="Pfam" id="PF13424">
    <property type="entry name" value="TPR_12"/>
    <property type="match status" value="1"/>
</dbReference>
<dbReference type="InterPro" id="IPR019734">
    <property type="entry name" value="TPR_rpt"/>
</dbReference>
<evidence type="ECO:0000259" key="8">
    <source>
        <dbReference type="PROSITE" id="PS51755"/>
    </source>
</evidence>
<dbReference type="eggNOG" id="COG0457">
    <property type="taxonomic scope" value="Bacteria"/>
</dbReference>
<keyword evidence="3 6" id="KW-0238">DNA-binding</keyword>
<dbReference type="PRINTS" id="PR00364">
    <property type="entry name" value="DISEASERSIST"/>
</dbReference>
<dbReference type="SUPFAM" id="SSF48452">
    <property type="entry name" value="TPR-like"/>
    <property type="match status" value="2"/>
</dbReference>
<evidence type="ECO:0000256" key="1">
    <source>
        <dbReference type="ARBA" id="ARBA00005820"/>
    </source>
</evidence>
<dbReference type="InParanoid" id="C7QDR7"/>
<keyword evidence="2" id="KW-0805">Transcription regulation</keyword>
<dbReference type="SMART" id="SM01043">
    <property type="entry name" value="BTAD"/>
    <property type="match status" value="1"/>
</dbReference>
<dbReference type="GO" id="GO:0000160">
    <property type="term" value="P:phosphorelay signal transduction system"/>
    <property type="evidence" value="ECO:0007669"/>
    <property type="project" value="InterPro"/>
</dbReference>
<keyword evidence="4" id="KW-0804">Transcription</keyword>
<reference evidence="9 10" key="1">
    <citation type="journal article" date="2009" name="Stand. Genomic Sci.">
        <title>Complete genome sequence of Catenulispora acidiphila type strain (ID 139908).</title>
        <authorList>
            <person name="Copeland A."/>
            <person name="Lapidus A."/>
            <person name="Glavina Del Rio T."/>
            <person name="Nolan M."/>
            <person name="Lucas S."/>
            <person name="Chen F."/>
            <person name="Tice H."/>
            <person name="Cheng J.F."/>
            <person name="Bruce D."/>
            <person name="Goodwin L."/>
            <person name="Pitluck S."/>
            <person name="Mikhailova N."/>
            <person name="Pati A."/>
            <person name="Ivanova N."/>
            <person name="Mavromatis K."/>
            <person name="Chen A."/>
            <person name="Palaniappan K."/>
            <person name="Chain P."/>
            <person name="Land M."/>
            <person name="Hauser L."/>
            <person name="Chang Y.J."/>
            <person name="Jeffries C.D."/>
            <person name="Chertkov O."/>
            <person name="Brettin T."/>
            <person name="Detter J.C."/>
            <person name="Han C."/>
            <person name="Ali Z."/>
            <person name="Tindall B.J."/>
            <person name="Goker M."/>
            <person name="Bristow J."/>
            <person name="Eisen J.A."/>
            <person name="Markowitz V."/>
            <person name="Hugenholtz P."/>
            <person name="Kyrpides N.C."/>
            <person name="Klenk H.P."/>
        </authorList>
    </citation>
    <scope>NUCLEOTIDE SEQUENCE [LARGE SCALE GENOMIC DNA]</scope>
    <source>
        <strain evidence="10">DSM 44928 / JCM 14897 / NBRC 102108 / NRRL B-24433 / ID139908</strain>
    </source>
</reference>
<dbReference type="InterPro" id="IPR036388">
    <property type="entry name" value="WH-like_DNA-bd_sf"/>
</dbReference>
<dbReference type="Pfam" id="PF00931">
    <property type="entry name" value="NB-ARC"/>
    <property type="match status" value="1"/>
</dbReference>
<dbReference type="PANTHER" id="PTHR35807:SF1">
    <property type="entry name" value="TRANSCRIPTIONAL REGULATOR REDD"/>
    <property type="match status" value="1"/>
</dbReference>
<protein>
    <submittedName>
        <fullName evidence="9">Transcriptional regulator, SARP family</fullName>
    </submittedName>
</protein>
<dbReference type="Gene3D" id="1.10.10.10">
    <property type="entry name" value="Winged helix-like DNA-binding domain superfamily/Winged helix DNA-binding domain"/>
    <property type="match status" value="1"/>
</dbReference>
<dbReference type="Pfam" id="PF03704">
    <property type="entry name" value="BTAD"/>
    <property type="match status" value="1"/>
</dbReference>
<dbReference type="InterPro" id="IPR002182">
    <property type="entry name" value="NB-ARC"/>
</dbReference>
<dbReference type="SUPFAM" id="SSF46894">
    <property type="entry name" value="C-terminal effector domain of the bipartite response regulators"/>
    <property type="match status" value="1"/>
</dbReference>
<organism evidence="9 10">
    <name type="scientific">Catenulispora acidiphila (strain DSM 44928 / JCM 14897 / NBRC 102108 / NRRL B-24433 / ID139908)</name>
    <dbReference type="NCBI Taxonomy" id="479433"/>
    <lineage>
        <taxon>Bacteria</taxon>
        <taxon>Bacillati</taxon>
        <taxon>Actinomycetota</taxon>
        <taxon>Actinomycetes</taxon>
        <taxon>Catenulisporales</taxon>
        <taxon>Catenulisporaceae</taxon>
        <taxon>Catenulispora</taxon>
    </lineage>
</organism>
<dbReference type="CDD" id="cd15831">
    <property type="entry name" value="BTAD"/>
    <property type="match status" value="1"/>
</dbReference>
<evidence type="ECO:0000256" key="2">
    <source>
        <dbReference type="ARBA" id="ARBA00023015"/>
    </source>
</evidence>
<accession>C7QDR7</accession>
<evidence type="ECO:0000256" key="5">
    <source>
        <dbReference type="PROSITE-ProRule" id="PRU00339"/>
    </source>
</evidence>
<dbReference type="Gene3D" id="3.40.50.300">
    <property type="entry name" value="P-loop containing nucleotide triphosphate hydrolases"/>
    <property type="match status" value="1"/>
</dbReference>
<dbReference type="eggNOG" id="COG3903">
    <property type="taxonomic scope" value="Bacteria"/>
</dbReference>
<evidence type="ECO:0000256" key="3">
    <source>
        <dbReference type="ARBA" id="ARBA00023125"/>
    </source>
</evidence>
<comment type="similarity">
    <text evidence="1">Belongs to the AfsR/DnrI/RedD regulatory family.</text>
</comment>
<dbReference type="PANTHER" id="PTHR35807">
    <property type="entry name" value="TRANSCRIPTIONAL REGULATOR REDD-RELATED"/>
    <property type="match status" value="1"/>
</dbReference>
<dbReference type="CDD" id="cd00383">
    <property type="entry name" value="trans_reg_C"/>
    <property type="match status" value="1"/>
</dbReference>
<dbReference type="Pfam" id="PF00486">
    <property type="entry name" value="Trans_reg_C"/>
    <property type="match status" value="1"/>
</dbReference>
<dbReference type="GO" id="GO:0006355">
    <property type="term" value="P:regulation of DNA-templated transcription"/>
    <property type="evidence" value="ECO:0007669"/>
    <property type="project" value="InterPro"/>
</dbReference>